<organism evidence="1 2">
    <name type="scientific">Roseomonas acroporae</name>
    <dbReference type="NCBI Taxonomy" id="2937791"/>
    <lineage>
        <taxon>Bacteria</taxon>
        <taxon>Pseudomonadati</taxon>
        <taxon>Pseudomonadota</taxon>
        <taxon>Alphaproteobacteria</taxon>
        <taxon>Acetobacterales</taxon>
        <taxon>Roseomonadaceae</taxon>
        <taxon>Roseomonas</taxon>
    </lineage>
</organism>
<name>A0A9X1YC95_9PROT</name>
<reference evidence="1" key="1">
    <citation type="submission" date="2022-04" db="EMBL/GenBank/DDBJ databases">
        <title>Roseomonas acroporae sp. nov., isolated from coral Acropora digitifera.</title>
        <authorList>
            <person name="Sun H."/>
        </authorList>
    </citation>
    <scope>NUCLEOTIDE SEQUENCE</scope>
    <source>
        <strain evidence="1">NAR14</strain>
    </source>
</reference>
<accession>A0A9X1YC95</accession>
<dbReference type="EMBL" id="JALPRX010000126">
    <property type="protein sequence ID" value="MCK8787491.1"/>
    <property type="molecule type" value="Genomic_DNA"/>
</dbReference>
<dbReference type="RefSeq" id="WP_248669541.1">
    <property type="nucleotide sequence ID" value="NZ_JALPRX010000126.1"/>
</dbReference>
<protein>
    <submittedName>
        <fullName evidence="1">Uncharacterized protein</fullName>
    </submittedName>
</protein>
<gene>
    <name evidence="1" type="ORF">M0638_24270</name>
</gene>
<evidence type="ECO:0000313" key="1">
    <source>
        <dbReference type="EMBL" id="MCK8787491.1"/>
    </source>
</evidence>
<sequence>MLGARVTVITCMSREKPRWSGPGHVLVDDRAAAREGWEAKGGTFVHHRSAESSVAALRALGFDGKGP</sequence>
<comment type="caution">
    <text evidence="1">The sequence shown here is derived from an EMBL/GenBank/DDBJ whole genome shotgun (WGS) entry which is preliminary data.</text>
</comment>
<dbReference type="AlphaFoldDB" id="A0A9X1YC95"/>
<keyword evidence="2" id="KW-1185">Reference proteome</keyword>
<proteinExistence type="predicted"/>
<dbReference type="Proteomes" id="UP001139516">
    <property type="component" value="Unassembled WGS sequence"/>
</dbReference>
<evidence type="ECO:0000313" key="2">
    <source>
        <dbReference type="Proteomes" id="UP001139516"/>
    </source>
</evidence>